<dbReference type="Pfam" id="PF07238">
    <property type="entry name" value="PilZ"/>
    <property type="match status" value="1"/>
</dbReference>
<keyword evidence="3" id="KW-0966">Cell projection</keyword>
<keyword evidence="4" id="KW-1185">Reference proteome</keyword>
<dbReference type="EMBL" id="JACHEN010000015">
    <property type="protein sequence ID" value="MBB6216496.1"/>
    <property type="molecule type" value="Genomic_DNA"/>
</dbReference>
<keyword evidence="3" id="KW-0969">Cilium</keyword>
<gene>
    <name evidence="3" type="ORF">HNQ80_002598</name>
</gene>
<evidence type="ECO:0000259" key="1">
    <source>
        <dbReference type="Pfam" id="PF07238"/>
    </source>
</evidence>
<accession>A0A841KSE6</accession>
<protein>
    <submittedName>
        <fullName evidence="3">C-di-GMP-binding flagellar brake protein YcgR</fullName>
    </submittedName>
</protein>
<evidence type="ECO:0000259" key="2">
    <source>
        <dbReference type="Pfam" id="PF12945"/>
    </source>
</evidence>
<evidence type="ECO:0000313" key="4">
    <source>
        <dbReference type="Proteomes" id="UP000579281"/>
    </source>
</evidence>
<organism evidence="3 4">
    <name type="scientific">Anaerosolibacter carboniphilus</name>
    <dbReference type="NCBI Taxonomy" id="1417629"/>
    <lineage>
        <taxon>Bacteria</taxon>
        <taxon>Bacillati</taxon>
        <taxon>Bacillota</taxon>
        <taxon>Clostridia</taxon>
        <taxon>Peptostreptococcales</taxon>
        <taxon>Thermotaleaceae</taxon>
        <taxon>Anaerosolibacter</taxon>
    </lineage>
</organism>
<name>A0A841KSE6_9FIRM</name>
<proteinExistence type="predicted"/>
<evidence type="ECO:0000313" key="3">
    <source>
        <dbReference type="EMBL" id="MBB6216496.1"/>
    </source>
</evidence>
<keyword evidence="3" id="KW-0282">Flagellum</keyword>
<reference evidence="3 4" key="1">
    <citation type="submission" date="2020-08" db="EMBL/GenBank/DDBJ databases">
        <title>Genomic Encyclopedia of Type Strains, Phase IV (KMG-IV): sequencing the most valuable type-strain genomes for metagenomic binning, comparative biology and taxonomic classification.</title>
        <authorList>
            <person name="Goeker M."/>
        </authorList>
    </citation>
    <scope>NUCLEOTIDE SEQUENCE [LARGE SCALE GENOMIC DNA]</scope>
    <source>
        <strain evidence="3 4">DSM 103526</strain>
    </source>
</reference>
<dbReference type="RefSeq" id="WP_184311031.1">
    <property type="nucleotide sequence ID" value="NZ_JACHEN010000015.1"/>
</dbReference>
<dbReference type="Proteomes" id="UP000579281">
    <property type="component" value="Unassembled WGS sequence"/>
</dbReference>
<feature type="domain" description="PilZ" evidence="1">
    <location>
        <begin position="102"/>
        <end position="209"/>
    </location>
</feature>
<feature type="domain" description="Type III secretion system flagellar brake protein YcgR PilZN" evidence="2">
    <location>
        <begin position="9"/>
        <end position="89"/>
    </location>
</feature>
<comment type="caution">
    <text evidence="3">The sequence shown here is derived from an EMBL/GenBank/DDBJ whole genome shotgun (WGS) entry which is preliminary data.</text>
</comment>
<dbReference type="InterPro" id="IPR009926">
    <property type="entry name" value="T3SS_YcgR_PilZN"/>
</dbReference>
<sequence length="221" mass="24832">MSGYDLPSIGDRIEIENSTIMKNDVKLISQVLDIIDEKHMSIAMPIVNSVVVPIPTGEIVQIKYAKKSIGVFAFSARVLARKHSEHLSYMKMERLSDVKKVQRRDYFRLDIVLDVKMKLVETNGVGDNNSFSALTKDISGGGLRLISKTKLSANDLVDISLKTDDGTIQARGRIIRCVPYESSGSDYEIAIIFDAIDEQARTQIISFIFKYQRKMKKKGLV</sequence>
<dbReference type="AlphaFoldDB" id="A0A841KSE6"/>
<dbReference type="Pfam" id="PF12945">
    <property type="entry name" value="PilZNR"/>
    <property type="match status" value="1"/>
</dbReference>
<dbReference type="Gene3D" id="2.40.10.220">
    <property type="entry name" value="predicted glycosyltransferase like domains"/>
    <property type="match status" value="1"/>
</dbReference>
<dbReference type="InterPro" id="IPR009875">
    <property type="entry name" value="PilZ_domain"/>
</dbReference>
<dbReference type="GO" id="GO:0035438">
    <property type="term" value="F:cyclic-di-GMP binding"/>
    <property type="evidence" value="ECO:0007669"/>
    <property type="project" value="InterPro"/>
</dbReference>